<feature type="domain" description="FAD-binding FR-type" evidence="14">
    <location>
        <begin position="1"/>
        <end position="100"/>
    </location>
</feature>
<proteinExistence type="inferred from homology"/>
<dbReference type="InterPro" id="IPR050353">
    <property type="entry name" value="PyrK_electron_transfer"/>
</dbReference>
<accession>A0A1B1YIN1</accession>
<dbReference type="InterPro" id="IPR012165">
    <property type="entry name" value="Cyt_c3_hydrogenase_gsu"/>
</dbReference>
<evidence type="ECO:0000256" key="11">
    <source>
        <dbReference type="HAMAP-Rule" id="MF_01211"/>
    </source>
</evidence>
<evidence type="ECO:0000259" key="14">
    <source>
        <dbReference type="PROSITE" id="PS51384"/>
    </source>
</evidence>
<comment type="similarity">
    <text evidence="1 11">Belongs to the PyrK family.</text>
</comment>
<feature type="binding site" evidence="11 13">
    <location>
        <position position="220"/>
    </location>
    <ligand>
        <name>[2Fe-2S] cluster</name>
        <dbReference type="ChEBI" id="CHEBI:190135"/>
    </ligand>
</feature>
<dbReference type="Pfam" id="PF00970">
    <property type="entry name" value="FAD_binding_6"/>
    <property type="match status" value="1"/>
</dbReference>
<keyword evidence="5 11" id="KW-0479">Metal-binding</keyword>
<dbReference type="UniPathway" id="UPA00070">
    <property type="reaction ID" value="UER00945"/>
</dbReference>
<comment type="caution">
    <text evidence="11">Lacks conserved residue(s) required for the propagation of feature annotation.</text>
</comment>
<dbReference type="InterPro" id="IPR037117">
    <property type="entry name" value="Dihydroorotate_DH_ele_sf"/>
</dbReference>
<dbReference type="SUPFAM" id="SSF52343">
    <property type="entry name" value="Ferredoxin reductase-like, C-terminal NADP-linked domain"/>
    <property type="match status" value="1"/>
</dbReference>
<keyword evidence="8 11" id="KW-0249">Electron transport</keyword>
<keyword evidence="2 11" id="KW-0813">Transport</keyword>
<dbReference type="GO" id="GO:0016491">
    <property type="term" value="F:oxidoreductase activity"/>
    <property type="evidence" value="ECO:0007669"/>
    <property type="project" value="InterPro"/>
</dbReference>
<comment type="cofactor">
    <cofactor evidence="13">
        <name>[2Fe-2S] cluster</name>
        <dbReference type="ChEBI" id="CHEBI:190135"/>
    </cofactor>
    <text evidence="13">Binds 1 [2Fe-2S] cluster per subunit.</text>
</comment>
<dbReference type="GO" id="GO:0046872">
    <property type="term" value="F:metal ion binding"/>
    <property type="evidence" value="ECO:0007669"/>
    <property type="project" value="UniProtKB-KW"/>
</dbReference>
<keyword evidence="10 11" id="KW-0411">Iron-sulfur</keyword>
<dbReference type="PIRSF" id="PIRSF006816">
    <property type="entry name" value="Cyc3_hyd_g"/>
    <property type="match status" value="1"/>
</dbReference>
<dbReference type="InterPro" id="IPR039261">
    <property type="entry name" value="FNR_nucleotide-bd"/>
</dbReference>
<dbReference type="InterPro" id="IPR008333">
    <property type="entry name" value="Cbr1-like_FAD-bd_dom"/>
</dbReference>
<feature type="binding site" evidence="11 12">
    <location>
        <begin position="51"/>
        <end position="54"/>
    </location>
    <ligand>
        <name>FAD</name>
        <dbReference type="ChEBI" id="CHEBI:57692"/>
    </ligand>
</feature>
<protein>
    <recommendedName>
        <fullName evidence="11">Dihydroorotate dehydrogenase B (NAD(+)), electron transfer subunit</fullName>
    </recommendedName>
    <alternativeName>
        <fullName evidence="11">Dihydroorotate oxidase B, electron transfer subunit</fullName>
    </alternativeName>
</protein>
<dbReference type="CDD" id="cd06218">
    <property type="entry name" value="DHOD_e_trans"/>
    <property type="match status" value="1"/>
</dbReference>
<dbReference type="InterPro" id="IPR017927">
    <property type="entry name" value="FAD-bd_FR_type"/>
</dbReference>
<keyword evidence="4 11" id="KW-0001">2Fe-2S</keyword>
<feature type="binding site" evidence="11 13">
    <location>
        <position position="228"/>
    </location>
    <ligand>
        <name>[2Fe-2S] cluster</name>
        <dbReference type="ChEBI" id="CHEBI:190135"/>
    </ligand>
</feature>
<dbReference type="GO" id="GO:0051537">
    <property type="term" value="F:2 iron, 2 sulfur cluster binding"/>
    <property type="evidence" value="ECO:0007669"/>
    <property type="project" value="UniProtKB-KW"/>
</dbReference>
<dbReference type="GO" id="GO:0044205">
    <property type="term" value="P:'de novo' UMP biosynthetic process"/>
    <property type="evidence" value="ECO:0007669"/>
    <property type="project" value="UniProtKB-UniRule"/>
</dbReference>
<feature type="binding site" evidence="11 13">
    <location>
        <position position="225"/>
    </location>
    <ligand>
        <name>[2Fe-2S] cluster</name>
        <dbReference type="ChEBI" id="CHEBI:190135"/>
    </ligand>
</feature>
<keyword evidence="7 11" id="KW-0665">Pyrimidine biosynthesis</keyword>
<feature type="binding site" evidence="11 12">
    <location>
        <begin position="75"/>
        <end position="76"/>
    </location>
    <ligand>
        <name>FAD</name>
        <dbReference type="ChEBI" id="CHEBI:57692"/>
    </ligand>
</feature>
<dbReference type="EMBL" id="CP014673">
    <property type="protein sequence ID" value="ANX00621.1"/>
    <property type="molecule type" value="Genomic_DNA"/>
</dbReference>
<keyword evidence="9 11" id="KW-0408">Iron</keyword>
<evidence type="ECO:0000256" key="3">
    <source>
        <dbReference type="ARBA" id="ARBA00022630"/>
    </source>
</evidence>
<feature type="binding site" evidence="11 13">
    <location>
        <position position="244"/>
    </location>
    <ligand>
        <name>[2Fe-2S] cluster</name>
        <dbReference type="ChEBI" id="CHEBI:190135"/>
    </ligand>
</feature>
<comment type="cofactor">
    <cofactor evidence="11">
        <name>[2Fe-2S] cluster</name>
        <dbReference type="ChEBI" id="CHEBI:190135"/>
    </cofactor>
    <text evidence="11">Binds 1 [2Fe-2S] cluster per subunit.</text>
</comment>
<evidence type="ECO:0000256" key="8">
    <source>
        <dbReference type="ARBA" id="ARBA00022982"/>
    </source>
</evidence>
<dbReference type="HAMAP" id="MF_01211">
    <property type="entry name" value="DHODB_Fe_S_bind"/>
    <property type="match status" value="1"/>
</dbReference>
<dbReference type="InterPro" id="IPR019480">
    <property type="entry name" value="Dihydroorotate_DH_Fe-S-bd"/>
</dbReference>
<dbReference type="PROSITE" id="PS51384">
    <property type="entry name" value="FAD_FR"/>
    <property type="match status" value="1"/>
</dbReference>
<keyword evidence="6 11" id="KW-0274">FAD</keyword>
<dbReference type="InterPro" id="IPR017938">
    <property type="entry name" value="Riboflavin_synthase-like_b-brl"/>
</dbReference>
<evidence type="ECO:0000256" key="10">
    <source>
        <dbReference type="ARBA" id="ARBA00023014"/>
    </source>
</evidence>
<evidence type="ECO:0000256" key="9">
    <source>
        <dbReference type="ARBA" id="ARBA00023004"/>
    </source>
</evidence>
<dbReference type="Gene3D" id="2.10.240.10">
    <property type="entry name" value="Dihydroorotate dehydrogenase, electron transfer subunit"/>
    <property type="match status" value="1"/>
</dbReference>
<dbReference type="Pfam" id="PF10418">
    <property type="entry name" value="DHODB_Fe-S_bind"/>
    <property type="match status" value="1"/>
</dbReference>
<dbReference type="Gene3D" id="2.40.30.10">
    <property type="entry name" value="Translation factors"/>
    <property type="match status" value="1"/>
</dbReference>
<name>A0A1B1YIN1_THEST</name>
<dbReference type="Gene3D" id="3.40.50.80">
    <property type="entry name" value="Nucleotide-binding domain of ferredoxin-NADP reductase (FNR) module"/>
    <property type="match status" value="1"/>
</dbReference>
<evidence type="ECO:0000256" key="1">
    <source>
        <dbReference type="ARBA" id="ARBA00006422"/>
    </source>
</evidence>
<keyword evidence="3 11" id="KW-0285">Flavoprotein</keyword>
<evidence type="ECO:0000256" key="7">
    <source>
        <dbReference type="ARBA" id="ARBA00022975"/>
    </source>
</evidence>
<dbReference type="SUPFAM" id="SSF63380">
    <property type="entry name" value="Riboflavin synthase domain-like"/>
    <property type="match status" value="1"/>
</dbReference>
<evidence type="ECO:0000256" key="5">
    <source>
        <dbReference type="ARBA" id="ARBA00022723"/>
    </source>
</evidence>
<comment type="pathway">
    <text evidence="11">Pyrimidine metabolism; UMP biosynthesis via de novo pathway; orotate from (S)-dihydroorotate (NAD(+) route): step 1/1.</text>
</comment>
<reference evidence="15 16" key="1">
    <citation type="submission" date="2016-02" db="EMBL/GenBank/DDBJ databases">
        <title>Comparison of Clostridium stercorarium subspecies using comparative genomics and transcriptomics.</title>
        <authorList>
            <person name="Schellenberg J."/>
            <person name="Thallinger G."/>
            <person name="Levin D.B."/>
            <person name="Zhang X."/>
            <person name="Alvare G."/>
            <person name="Fristensky B."/>
            <person name="Sparling R."/>
        </authorList>
    </citation>
    <scope>NUCLEOTIDE SEQUENCE [LARGE SCALE GENOMIC DNA]</scope>
    <source>
        <strain evidence="15 16">DSM 9219</strain>
    </source>
</reference>
<evidence type="ECO:0000256" key="6">
    <source>
        <dbReference type="ARBA" id="ARBA00022827"/>
    </source>
</evidence>
<evidence type="ECO:0000313" key="15">
    <source>
        <dbReference type="EMBL" id="ANX00621.1"/>
    </source>
</evidence>
<evidence type="ECO:0000313" key="16">
    <source>
        <dbReference type="Proteomes" id="UP000092931"/>
    </source>
</evidence>
<dbReference type="PANTHER" id="PTHR43513:SF3">
    <property type="entry name" value="DIHYDROOROTATE DEHYDROGENASE B (NAD(+)), ELECTRON TRANSFER SUBUNIT-RELATED"/>
    <property type="match status" value="1"/>
</dbReference>
<dbReference type="PANTHER" id="PTHR43513">
    <property type="entry name" value="DIHYDROOROTATE DEHYDROGENASE B (NAD(+)), ELECTRON TRANSFER SUBUNIT"/>
    <property type="match status" value="1"/>
</dbReference>
<dbReference type="GO" id="GO:0009055">
    <property type="term" value="F:electron transfer activity"/>
    <property type="evidence" value="ECO:0007669"/>
    <property type="project" value="UniProtKB-UniRule"/>
</dbReference>
<dbReference type="GO" id="GO:0050660">
    <property type="term" value="F:flavin adenine dinucleotide binding"/>
    <property type="evidence" value="ECO:0007669"/>
    <property type="project" value="InterPro"/>
</dbReference>
<organism evidence="15 16">
    <name type="scientific">Thermoclostridium stercorarium subsp. leptospartum DSM 9219</name>
    <dbReference type="NCBI Taxonomy" id="1346611"/>
    <lineage>
        <taxon>Bacteria</taxon>
        <taxon>Bacillati</taxon>
        <taxon>Bacillota</taxon>
        <taxon>Clostridia</taxon>
        <taxon>Eubacteriales</taxon>
        <taxon>Oscillospiraceae</taxon>
        <taxon>Thermoclostridium</taxon>
    </lineage>
</organism>
<sequence>MNFNAVVVKNEKLAENIYLLRLKSEKISHNAAPGQFVNIKCCDGLDTYLRRPVSILRTHGPENTFDIAFMVRGKGTRILSCLKEGDAVDCIGPLGRGFTLPEKGERICVVGGGIGIFPLLYLLEKSAGAYKAAFLGFRSGGLVVLGKDFEKAADQLIISTDDGSFGEKGPVTTPFLKYLEKERPDRVYTCGPAPMMKKVADACNERGIFCEVSMEQRMGCGIGACLVCVCRIKHNDDWAYERICRDGPVFRAEEVIFE</sequence>
<gene>
    <name evidence="11" type="primary">pyrK</name>
    <name evidence="15" type="ORF">CSTERLE_02935</name>
</gene>
<comment type="subunit">
    <text evidence="11">Heterotetramer of 2 PyrK and 2 PyrD type B subunits.</text>
</comment>
<dbReference type="AlphaFoldDB" id="A0A1B1YIN1"/>
<dbReference type="RefSeq" id="WP_065820579.1">
    <property type="nucleotide sequence ID" value="NZ_CP014673.1"/>
</dbReference>
<comment type="function">
    <text evidence="11">Responsible for channeling the electrons from the oxidation of dihydroorotate from the FMN redox center in the PyrD type B subunit to the ultimate electron acceptor NAD(+).</text>
</comment>
<dbReference type="Proteomes" id="UP000092931">
    <property type="component" value="Chromosome"/>
</dbReference>
<evidence type="ECO:0000256" key="4">
    <source>
        <dbReference type="ARBA" id="ARBA00022714"/>
    </source>
</evidence>
<evidence type="ECO:0000256" key="2">
    <source>
        <dbReference type="ARBA" id="ARBA00022448"/>
    </source>
</evidence>
<dbReference type="InterPro" id="IPR023455">
    <property type="entry name" value="Dihydroorotate_DHASE_ETsu"/>
</dbReference>
<comment type="cofactor">
    <cofactor evidence="11 12">
        <name>FAD</name>
        <dbReference type="ChEBI" id="CHEBI:57692"/>
    </cofactor>
    <text evidence="11 12">Binds 1 FAD per subunit.</text>
</comment>
<evidence type="ECO:0000256" key="13">
    <source>
        <dbReference type="PIRSR" id="PIRSR006816-2"/>
    </source>
</evidence>
<evidence type="ECO:0000256" key="12">
    <source>
        <dbReference type="PIRSR" id="PIRSR006816-1"/>
    </source>
</evidence>